<evidence type="ECO:0000313" key="16">
    <source>
        <dbReference type="EMBL" id="RDY25763.1"/>
    </source>
</evidence>
<dbReference type="PANTHER" id="PTHR45528:SF1">
    <property type="entry name" value="SENSOR HISTIDINE KINASE CPXA"/>
    <property type="match status" value="1"/>
</dbReference>
<dbReference type="Gene3D" id="3.30.565.10">
    <property type="entry name" value="Histidine kinase-like ATPase, C-terminal domain"/>
    <property type="match status" value="1"/>
</dbReference>
<keyword evidence="8" id="KW-0547">Nucleotide-binding</keyword>
<protein>
    <recommendedName>
        <fullName evidence="3">histidine kinase</fullName>
        <ecNumber evidence="3">2.7.13.3</ecNumber>
    </recommendedName>
</protein>
<dbReference type="Gene3D" id="1.10.287.130">
    <property type="match status" value="1"/>
</dbReference>
<proteinExistence type="predicted"/>
<keyword evidence="5" id="KW-0597">Phosphoprotein</keyword>
<organism evidence="16 17">
    <name type="scientific">Romboutsia weinsteinii</name>
    <dbReference type="NCBI Taxonomy" id="2020949"/>
    <lineage>
        <taxon>Bacteria</taxon>
        <taxon>Bacillati</taxon>
        <taxon>Bacillota</taxon>
        <taxon>Clostridia</taxon>
        <taxon>Peptostreptococcales</taxon>
        <taxon>Peptostreptococcaceae</taxon>
        <taxon>Romboutsia</taxon>
    </lineage>
</organism>
<evidence type="ECO:0000256" key="3">
    <source>
        <dbReference type="ARBA" id="ARBA00012438"/>
    </source>
</evidence>
<keyword evidence="4" id="KW-1003">Cell membrane</keyword>
<dbReference type="InterPro" id="IPR036097">
    <property type="entry name" value="HisK_dim/P_sf"/>
</dbReference>
<keyword evidence="10" id="KW-0067">ATP-binding</keyword>
<evidence type="ECO:0000256" key="7">
    <source>
        <dbReference type="ARBA" id="ARBA00022692"/>
    </source>
</evidence>
<keyword evidence="11 14" id="KW-1133">Transmembrane helix</keyword>
<keyword evidence="6" id="KW-0808">Transferase</keyword>
<comment type="caution">
    <text evidence="16">The sequence shown here is derived from an EMBL/GenBank/DDBJ whole genome shotgun (WGS) entry which is preliminary data.</text>
</comment>
<name>A0A371IZ52_9FIRM</name>
<evidence type="ECO:0000313" key="17">
    <source>
        <dbReference type="Proteomes" id="UP000215694"/>
    </source>
</evidence>
<dbReference type="SMART" id="SM00388">
    <property type="entry name" value="HisKA"/>
    <property type="match status" value="1"/>
</dbReference>
<dbReference type="InterPro" id="IPR003594">
    <property type="entry name" value="HATPase_dom"/>
</dbReference>
<dbReference type="InterPro" id="IPR036890">
    <property type="entry name" value="HATPase_C_sf"/>
</dbReference>
<keyword evidence="12" id="KW-0902">Two-component regulatory system</keyword>
<evidence type="ECO:0000256" key="2">
    <source>
        <dbReference type="ARBA" id="ARBA00004651"/>
    </source>
</evidence>
<feature type="domain" description="Histidine kinase" evidence="15">
    <location>
        <begin position="453"/>
        <end position="666"/>
    </location>
</feature>
<evidence type="ECO:0000256" key="6">
    <source>
        <dbReference type="ARBA" id="ARBA00022679"/>
    </source>
</evidence>
<dbReference type="EC" id="2.7.13.3" evidence="3"/>
<keyword evidence="17" id="KW-1185">Reference proteome</keyword>
<comment type="catalytic activity">
    <reaction evidence="1">
        <text>ATP + protein L-histidine = ADP + protein N-phospho-L-histidine.</text>
        <dbReference type="EC" id="2.7.13.3"/>
    </reaction>
</comment>
<accession>A0A371IZ52</accession>
<dbReference type="OrthoDB" id="9792991at2"/>
<reference evidence="16 17" key="1">
    <citation type="journal article" date="2017" name="Genome Announc.">
        <title>Draft Genome Sequence of Romboutsia weinsteinii sp. nov. Strain CCRI-19649(T) Isolated from Surface Water.</title>
        <authorList>
            <person name="Maheux A.F."/>
            <person name="Boudreau D.K."/>
            <person name="Berube E."/>
            <person name="Boissinot M."/>
            <person name="Cantin P."/>
            <person name="Raymond F."/>
            <person name="Corbeil J."/>
            <person name="Omar R.F."/>
            <person name="Bergeron M.G."/>
        </authorList>
    </citation>
    <scope>NUCLEOTIDE SEQUENCE [LARGE SCALE GENOMIC DNA]</scope>
    <source>
        <strain evidence="16 17">CCRI-19649</strain>
    </source>
</reference>
<evidence type="ECO:0000256" key="4">
    <source>
        <dbReference type="ARBA" id="ARBA00022475"/>
    </source>
</evidence>
<dbReference type="InterPro" id="IPR005467">
    <property type="entry name" value="His_kinase_dom"/>
</dbReference>
<feature type="transmembrane region" description="Helical" evidence="14">
    <location>
        <begin position="12"/>
        <end position="35"/>
    </location>
</feature>
<keyword evidence="9 16" id="KW-0418">Kinase</keyword>
<dbReference type="PANTHER" id="PTHR45528">
    <property type="entry name" value="SENSOR HISTIDINE KINASE CPXA"/>
    <property type="match status" value="1"/>
</dbReference>
<gene>
    <name evidence="16" type="ORF">CHL78_016640</name>
</gene>
<keyword evidence="13 14" id="KW-0472">Membrane</keyword>
<dbReference type="SMART" id="SM00387">
    <property type="entry name" value="HATPase_c"/>
    <property type="match status" value="1"/>
</dbReference>
<evidence type="ECO:0000256" key="10">
    <source>
        <dbReference type="ARBA" id="ARBA00022840"/>
    </source>
</evidence>
<dbReference type="GO" id="GO:0005524">
    <property type="term" value="F:ATP binding"/>
    <property type="evidence" value="ECO:0007669"/>
    <property type="project" value="UniProtKB-KW"/>
</dbReference>
<feature type="transmembrane region" description="Helical" evidence="14">
    <location>
        <begin position="198"/>
        <end position="222"/>
    </location>
</feature>
<feature type="transmembrane region" description="Helical" evidence="14">
    <location>
        <begin position="243"/>
        <end position="261"/>
    </location>
</feature>
<keyword evidence="7 14" id="KW-0812">Transmembrane</keyword>
<evidence type="ECO:0000256" key="5">
    <source>
        <dbReference type="ARBA" id="ARBA00022553"/>
    </source>
</evidence>
<evidence type="ECO:0000256" key="9">
    <source>
        <dbReference type="ARBA" id="ARBA00022777"/>
    </source>
</evidence>
<dbReference type="Proteomes" id="UP000215694">
    <property type="component" value="Unassembled WGS sequence"/>
</dbReference>
<dbReference type="SUPFAM" id="SSF55874">
    <property type="entry name" value="ATPase domain of HSP90 chaperone/DNA topoisomerase II/histidine kinase"/>
    <property type="match status" value="1"/>
</dbReference>
<dbReference type="AlphaFoldDB" id="A0A371IZ52"/>
<dbReference type="CDD" id="cd00082">
    <property type="entry name" value="HisKA"/>
    <property type="match status" value="1"/>
</dbReference>
<evidence type="ECO:0000256" key="13">
    <source>
        <dbReference type="ARBA" id="ARBA00023136"/>
    </source>
</evidence>
<feature type="transmembrane region" description="Helical" evidence="14">
    <location>
        <begin position="367"/>
        <end position="386"/>
    </location>
</feature>
<evidence type="ECO:0000256" key="14">
    <source>
        <dbReference type="SAM" id="Phobius"/>
    </source>
</evidence>
<feature type="transmembrane region" description="Helical" evidence="14">
    <location>
        <begin position="267"/>
        <end position="288"/>
    </location>
</feature>
<comment type="subcellular location">
    <subcellularLocation>
        <location evidence="2">Cell membrane</location>
        <topology evidence="2">Multi-pass membrane protein</topology>
    </subcellularLocation>
</comment>
<feature type="transmembrane region" description="Helical" evidence="14">
    <location>
        <begin position="318"/>
        <end position="343"/>
    </location>
</feature>
<dbReference type="RefSeq" id="WP_094369362.1">
    <property type="nucleotide sequence ID" value="NZ_NOJY02000049.1"/>
</dbReference>
<dbReference type="Pfam" id="PF00512">
    <property type="entry name" value="HisKA"/>
    <property type="match status" value="1"/>
</dbReference>
<sequence length="666" mass="76870">MDIRLKRSKNIIALIICFCVAIISFRFSEISFYSYDFSTSFYKSYHLERSIYTIGTNSVYSVVGDSASKKMLNYRSTAKAILNEYRSAYVFVVDNTNKRTYSNTKSNDLNTFRKETEKYPYFMELNFKDNDTSLLIDDKNVNYTPKVYGSPVYNRKEDVTTYIAIPSIEKIKESKNLNVSDGIYTAYNDYVDSTIKTIFFIGSKILAAVVIIISLLTYFLNIKKKNINLLNNNSNVKSKNTRLLSIESLLLIVILLFLTIIKHRYNYLFIPLYTLLLFEIYYLINLIIESKSREDIYSRSIILKRLCKKDIKIDDKIILIKGSILLVLFMLTQLIIVCFAYSLDIDYYQFQIMPHFALDWIGGHGKFLSALIGMIICNLIIGMFIIKRLNKVVDIQHGVSELKRGKLDYKIEVVDNDMFKELATEINGLGEVINIAVEYRLKSERMKTDLITNVSHDLKTPLTAIINYISLMKKEDIHPEHVKDYVTVLDKRSQRLKVLIDDLFEVSKVSSNDIEMNLEENDINQLLMQSIVELEESIEESKLDFIINTPQEEVYILADGRKTFRVFENLILNILKYSLEGTRVYIDLVYKEGRACIILKNISKYPLNFDADEITERFTRGDLSRNTEGSGLGLAIAKGFAEAQGGNMKIDILGDMFIVTIEFDLI</sequence>
<dbReference type="Pfam" id="PF02518">
    <property type="entry name" value="HATPase_c"/>
    <property type="match status" value="1"/>
</dbReference>
<evidence type="ECO:0000256" key="12">
    <source>
        <dbReference type="ARBA" id="ARBA00023012"/>
    </source>
</evidence>
<dbReference type="EMBL" id="NOJY02000049">
    <property type="protein sequence ID" value="RDY25763.1"/>
    <property type="molecule type" value="Genomic_DNA"/>
</dbReference>
<dbReference type="FunFam" id="1.10.287.130:FF:000008">
    <property type="entry name" value="Two-component sensor histidine kinase"/>
    <property type="match status" value="1"/>
</dbReference>
<evidence type="ECO:0000259" key="15">
    <source>
        <dbReference type="PROSITE" id="PS50109"/>
    </source>
</evidence>
<evidence type="ECO:0000256" key="11">
    <source>
        <dbReference type="ARBA" id="ARBA00022989"/>
    </source>
</evidence>
<dbReference type="GO" id="GO:0005886">
    <property type="term" value="C:plasma membrane"/>
    <property type="evidence" value="ECO:0007669"/>
    <property type="project" value="UniProtKB-SubCell"/>
</dbReference>
<dbReference type="SUPFAM" id="SSF47384">
    <property type="entry name" value="Homodimeric domain of signal transducing histidine kinase"/>
    <property type="match status" value="1"/>
</dbReference>
<dbReference type="GO" id="GO:0000155">
    <property type="term" value="F:phosphorelay sensor kinase activity"/>
    <property type="evidence" value="ECO:0007669"/>
    <property type="project" value="InterPro"/>
</dbReference>
<evidence type="ECO:0000256" key="1">
    <source>
        <dbReference type="ARBA" id="ARBA00000085"/>
    </source>
</evidence>
<dbReference type="InterPro" id="IPR050398">
    <property type="entry name" value="HssS/ArlS-like"/>
</dbReference>
<dbReference type="InterPro" id="IPR003661">
    <property type="entry name" value="HisK_dim/P_dom"/>
</dbReference>
<evidence type="ECO:0000256" key="8">
    <source>
        <dbReference type="ARBA" id="ARBA00022741"/>
    </source>
</evidence>
<dbReference type="PROSITE" id="PS50109">
    <property type="entry name" value="HIS_KIN"/>
    <property type="match status" value="1"/>
</dbReference>